<accession>A0A2H9T2Y8</accession>
<reference evidence="1" key="1">
    <citation type="journal article" date="2017" name="Appl. Environ. Microbiol.">
        <title>Molecular characterization of an Endozoicomonas-like organism causing infection in king scallop Pecten maximus L.</title>
        <authorList>
            <person name="Cano I."/>
            <person name="van Aerle R."/>
            <person name="Ross S."/>
            <person name="Verner-Jeffreys D.W."/>
            <person name="Paley R.K."/>
            <person name="Rimmer G."/>
            <person name="Ryder D."/>
            <person name="Hooper P."/>
            <person name="Stone D."/>
            <person name="Feist S.W."/>
        </authorList>
    </citation>
    <scope>NUCLEOTIDE SEQUENCE</scope>
</reference>
<dbReference type="AlphaFoldDB" id="A0A2H9T2Y8"/>
<gene>
    <name evidence="1" type="ORF">CI610_03481</name>
</gene>
<dbReference type="EMBL" id="NSIT01000487">
    <property type="protein sequence ID" value="PJE77593.1"/>
    <property type="molecule type" value="Genomic_DNA"/>
</dbReference>
<sequence length="44" mass="4890">MGLLYVVQSGSHQLLQGDPASDLKMLLIFQKPDKLVYTATLQEV</sequence>
<name>A0A2H9T2Y8_9ZZZZ</name>
<proteinExistence type="predicted"/>
<organism evidence="1">
    <name type="scientific">invertebrate metagenome</name>
    <dbReference type="NCBI Taxonomy" id="1711999"/>
    <lineage>
        <taxon>unclassified sequences</taxon>
        <taxon>metagenomes</taxon>
        <taxon>organismal metagenomes</taxon>
    </lineage>
</organism>
<protein>
    <submittedName>
        <fullName evidence="1">Uncharacterized protein</fullName>
    </submittedName>
</protein>
<evidence type="ECO:0000313" key="1">
    <source>
        <dbReference type="EMBL" id="PJE77593.1"/>
    </source>
</evidence>
<comment type="caution">
    <text evidence="1">The sequence shown here is derived from an EMBL/GenBank/DDBJ whole genome shotgun (WGS) entry which is preliminary data.</text>
</comment>